<dbReference type="RefSeq" id="WP_380599672.1">
    <property type="nucleotide sequence ID" value="NZ_JBHSDU010000003.1"/>
</dbReference>
<gene>
    <name evidence="1" type="ORF">ACFPN2_19945</name>
</gene>
<keyword evidence="2" id="KW-1185">Reference proteome</keyword>
<dbReference type="EMBL" id="JBHSDU010000003">
    <property type="protein sequence ID" value="MFC4311382.1"/>
    <property type="molecule type" value="Genomic_DNA"/>
</dbReference>
<evidence type="ECO:0000313" key="2">
    <source>
        <dbReference type="Proteomes" id="UP001595904"/>
    </source>
</evidence>
<evidence type="ECO:0000313" key="1">
    <source>
        <dbReference type="EMBL" id="MFC4311382.1"/>
    </source>
</evidence>
<name>A0ABV8SWL0_9GAMM</name>
<dbReference type="PANTHER" id="PTHR33361:SF15">
    <property type="entry name" value="DUF885 FAMILY LIPOPROTEIN"/>
    <property type="match status" value="1"/>
</dbReference>
<reference evidence="2" key="1">
    <citation type="journal article" date="2019" name="Int. J. Syst. Evol. Microbiol.">
        <title>The Global Catalogue of Microorganisms (GCM) 10K type strain sequencing project: providing services to taxonomists for standard genome sequencing and annotation.</title>
        <authorList>
            <consortium name="The Broad Institute Genomics Platform"/>
            <consortium name="The Broad Institute Genome Sequencing Center for Infectious Disease"/>
            <person name="Wu L."/>
            <person name="Ma J."/>
        </authorList>
    </citation>
    <scope>NUCLEOTIDE SEQUENCE [LARGE SCALE GENOMIC DNA]</scope>
    <source>
        <strain evidence="2">CGMCC 1.10759</strain>
    </source>
</reference>
<sequence>MKRSPSINATYWPLARCASLPSLVVAGLLGVVLAIGGLAGCSRKEAAPVAAASAPSAAAVALESLIQEFAKVERPEEDEMGGLLDVSAAAFQHEIDVRRQLLEKVRQVSKDGLSLDEDIDRRLMIGLLDSSIHTAEARRIWENDPALYVPAPEIGRGLEPTAPGTPQERATSLVAVLKDVPTRLDHARRNLKTPSRSFTESAIFKTEGTIKLLRESAPTLAAQAGDAKESLNASTKTALSALDDYLKFLKDDLLPRSTGSWVFGKENYDYVLQHRWMMDTDADAILARGQKAFEETEALAQEVAKRIDPKARHWTEVYEKLKDDHPPADGIKQAYQAKIDGARAFVIEKRIVTLPPGERVITIDTPPAMRRSSPFGTFQSVDAFGSELEGKLVLTPIEDWMTPKQREDRLRSHHTAWIPIIAVHEAYPGHHVEGLKRQQNSRLLRKIVHESIMSEGWGLFTEEMMFEQGFLQGDDVRLTQLRNRLWRAARVILDVSLHTGRMSFDDAVTFLSEKVRFDRYAAGLDVGMYIERPTYVLGYLIGMQEIEQIRADYIKQYGELNPPNEFYDRLLGVGAIPPALVRESLFAQGKLPR</sequence>
<dbReference type="Pfam" id="PF05960">
    <property type="entry name" value="DUF885"/>
    <property type="match status" value="1"/>
</dbReference>
<dbReference type="InterPro" id="IPR010281">
    <property type="entry name" value="DUF885"/>
</dbReference>
<comment type="caution">
    <text evidence="1">The sequence shown here is derived from an EMBL/GenBank/DDBJ whole genome shotgun (WGS) entry which is preliminary data.</text>
</comment>
<protein>
    <submittedName>
        <fullName evidence="1">DUF885 domain-containing protein</fullName>
    </submittedName>
</protein>
<accession>A0ABV8SWL0</accession>
<proteinExistence type="predicted"/>
<organism evidence="1 2">
    <name type="scientific">Steroidobacter flavus</name>
    <dbReference type="NCBI Taxonomy" id="1842136"/>
    <lineage>
        <taxon>Bacteria</taxon>
        <taxon>Pseudomonadati</taxon>
        <taxon>Pseudomonadota</taxon>
        <taxon>Gammaproteobacteria</taxon>
        <taxon>Steroidobacterales</taxon>
        <taxon>Steroidobacteraceae</taxon>
        <taxon>Steroidobacter</taxon>
    </lineage>
</organism>
<dbReference type="Proteomes" id="UP001595904">
    <property type="component" value="Unassembled WGS sequence"/>
</dbReference>
<dbReference type="PANTHER" id="PTHR33361">
    <property type="entry name" value="GLR0591 PROTEIN"/>
    <property type="match status" value="1"/>
</dbReference>